<dbReference type="GO" id="GO:0030170">
    <property type="term" value="F:pyridoxal phosphate binding"/>
    <property type="evidence" value="ECO:0007669"/>
    <property type="project" value="InterPro"/>
</dbReference>
<accession>A0A1S7R2C0</accession>
<protein>
    <submittedName>
        <fullName evidence="5">8-amino-7-oxononanoate synthase</fullName>
        <ecNumber evidence="5">2.3.1.47</ecNumber>
    </submittedName>
</protein>
<dbReference type="InterPro" id="IPR015424">
    <property type="entry name" value="PyrdxlP-dep_Trfase"/>
</dbReference>
<reference evidence="5 6" key="1">
    <citation type="submission" date="2016-01" db="EMBL/GenBank/DDBJ databases">
        <authorList>
            <person name="Oliw E.H."/>
        </authorList>
    </citation>
    <scope>NUCLEOTIDE SEQUENCE [LARGE SCALE GENOMIC DNA]</scope>
    <source>
        <strain evidence="5 6">Zutra 3-1</strain>
    </source>
</reference>
<name>A0A1S7R2C0_9HYPH</name>
<keyword evidence="5" id="KW-0012">Acyltransferase</keyword>
<evidence type="ECO:0000256" key="2">
    <source>
        <dbReference type="ARBA" id="ARBA00022679"/>
    </source>
</evidence>
<dbReference type="SUPFAM" id="SSF53383">
    <property type="entry name" value="PLP-dependent transferases"/>
    <property type="match status" value="1"/>
</dbReference>
<dbReference type="GO" id="GO:0008710">
    <property type="term" value="F:8-amino-7-oxononanoate synthase activity"/>
    <property type="evidence" value="ECO:0007669"/>
    <property type="project" value="UniProtKB-EC"/>
</dbReference>
<dbReference type="Proteomes" id="UP000191987">
    <property type="component" value="Unassembled WGS sequence"/>
</dbReference>
<dbReference type="Gene3D" id="3.40.640.10">
    <property type="entry name" value="Type I PLP-dependent aspartate aminotransferase-like (Major domain)"/>
    <property type="match status" value="1"/>
</dbReference>
<evidence type="ECO:0000313" key="6">
    <source>
        <dbReference type="Proteomes" id="UP000191987"/>
    </source>
</evidence>
<dbReference type="GO" id="GO:0009102">
    <property type="term" value="P:biotin biosynthetic process"/>
    <property type="evidence" value="ECO:0007669"/>
    <property type="project" value="TreeGrafter"/>
</dbReference>
<proteinExistence type="predicted"/>
<dbReference type="InterPro" id="IPR004839">
    <property type="entry name" value="Aminotransferase_I/II_large"/>
</dbReference>
<dbReference type="EC" id="2.3.1.47" evidence="5"/>
<dbReference type="AlphaFoldDB" id="A0A1S7R2C0"/>
<sequence length="383" mass="40537">MPVNLAAFSPYEAKLAGLERKSRLRSLAPQQGIDFTSNDYLGLADSPRLKAAFADAIGRGVPVGAGGSRLLRGNHREHEALEAEAAALFGAEKAIYFGSGFAANVALFSTLPLREDLVLHDALIHASVHDGIAAGKAKAIAVPHNQVEAFEREIIRWRHEGGRGRPWIAVESLYSMDGDRAPLSALADLAGKHGGFIVVDEAHATGVFGPGGRGLAAELEGRGNVVALHTCGKALGLSGALLSLPAVLADYLVNRARGFIYSTAPSPLMAAAVREALRIVADEPWRRLRLAELVNFAGEELRSRLGVAPSGSQILPVMIGDNAGSLHIAAHLREGGFDVRAIRPPTVPEGTARLRIAITLNVDESQIADMIGLLALSLAQERR</sequence>
<dbReference type="InterPro" id="IPR015422">
    <property type="entry name" value="PyrdxlP-dep_Trfase_small"/>
</dbReference>
<dbReference type="EMBL" id="FBWG01000030">
    <property type="protein sequence ID" value="CUX45838.1"/>
    <property type="molecule type" value="Genomic_DNA"/>
</dbReference>
<feature type="domain" description="Aminotransferase class I/classII large" evidence="4">
    <location>
        <begin position="32"/>
        <end position="367"/>
    </location>
</feature>
<evidence type="ECO:0000259" key="4">
    <source>
        <dbReference type="Pfam" id="PF00155"/>
    </source>
</evidence>
<keyword evidence="3" id="KW-0663">Pyridoxal phosphate</keyword>
<dbReference type="PANTHER" id="PTHR13693">
    <property type="entry name" value="CLASS II AMINOTRANSFERASE/8-AMINO-7-OXONONANOATE SYNTHASE"/>
    <property type="match status" value="1"/>
</dbReference>
<evidence type="ECO:0000256" key="1">
    <source>
        <dbReference type="ARBA" id="ARBA00001933"/>
    </source>
</evidence>
<gene>
    <name evidence="5" type="primary">bioF</name>
    <name evidence="5" type="ORF">AGR7C_Lc120043</name>
</gene>
<evidence type="ECO:0000256" key="3">
    <source>
        <dbReference type="ARBA" id="ARBA00022898"/>
    </source>
</evidence>
<dbReference type="Pfam" id="PF00155">
    <property type="entry name" value="Aminotran_1_2"/>
    <property type="match status" value="1"/>
</dbReference>
<dbReference type="Gene3D" id="3.90.1150.10">
    <property type="entry name" value="Aspartate Aminotransferase, domain 1"/>
    <property type="match status" value="1"/>
</dbReference>
<keyword evidence="2 5" id="KW-0808">Transferase</keyword>
<dbReference type="InterPro" id="IPR050087">
    <property type="entry name" value="AON_synthase_class-II"/>
</dbReference>
<dbReference type="PANTHER" id="PTHR13693:SF100">
    <property type="entry name" value="8-AMINO-7-OXONONANOATE SYNTHASE"/>
    <property type="match status" value="1"/>
</dbReference>
<organism evidence="5 6">
    <name type="scientific">Agrobacterium deltaense Zutra 3/1</name>
    <dbReference type="NCBI Taxonomy" id="1183427"/>
    <lineage>
        <taxon>Bacteria</taxon>
        <taxon>Pseudomonadati</taxon>
        <taxon>Pseudomonadota</taxon>
        <taxon>Alphaproteobacteria</taxon>
        <taxon>Hyphomicrobiales</taxon>
        <taxon>Rhizobiaceae</taxon>
        <taxon>Rhizobium/Agrobacterium group</taxon>
        <taxon>Agrobacterium</taxon>
    </lineage>
</organism>
<comment type="cofactor">
    <cofactor evidence="1">
        <name>pyridoxal 5'-phosphate</name>
        <dbReference type="ChEBI" id="CHEBI:597326"/>
    </cofactor>
</comment>
<evidence type="ECO:0000313" key="5">
    <source>
        <dbReference type="EMBL" id="CUX45838.1"/>
    </source>
</evidence>
<dbReference type="InterPro" id="IPR015421">
    <property type="entry name" value="PyrdxlP-dep_Trfase_major"/>
</dbReference>